<dbReference type="InterPro" id="IPR001305">
    <property type="entry name" value="HSP_DnaJ_Cys-rich_dom"/>
</dbReference>
<gene>
    <name evidence="9 13" type="primary">dnaJ</name>
    <name evidence="13" type="ORF">MKS91_01975</name>
</gene>
<evidence type="ECO:0000256" key="5">
    <source>
        <dbReference type="ARBA" id="ARBA00022771"/>
    </source>
</evidence>
<keyword evidence="2 9" id="KW-0235">DNA replication</keyword>
<dbReference type="SUPFAM" id="SSF46565">
    <property type="entry name" value="Chaperone J-domain"/>
    <property type="match status" value="1"/>
</dbReference>
<dbReference type="PROSITE" id="PS51188">
    <property type="entry name" value="ZF_CR"/>
    <property type="match status" value="1"/>
</dbReference>
<feature type="binding site" evidence="9">
    <location>
        <position position="192"/>
    </location>
    <ligand>
        <name>Zn(2+)</name>
        <dbReference type="ChEBI" id="CHEBI:29105"/>
        <label>2</label>
    </ligand>
</feature>
<comment type="similarity">
    <text evidence="9">Belongs to the DnaJ family.</text>
</comment>
<dbReference type="CDD" id="cd06257">
    <property type="entry name" value="DnaJ"/>
    <property type="match status" value="1"/>
</dbReference>
<dbReference type="InterPro" id="IPR012724">
    <property type="entry name" value="DnaJ"/>
</dbReference>
<keyword evidence="7 9" id="KW-0346">Stress response</keyword>
<comment type="domain">
    <text evidence="9">The J domain is necessary and sufficient to stimulate DnaK ATPase activity. Zinc center 1 plays an important role in the autonomous, DnaK-independent chaperone activity of DnaJ. Zinc center 2 is essential for interaction with DnaK and for DnaJ activity.</text>
</comment>
<dbReference type="InterPro" id="IPR008971">
    <property type="entry name" value="HSP40/DnaJ_pept-bd"/>
</dbReference>
<dbReference type="PROSITE" id="PS00636">
    <property type="entry name" value="DNAJ_1"/>
    <property type="match status" value="1"/>
</dbReference>
<evidence type="ECO:0000313" key="14">
    <source>
        <dbReference type="Proteomes" id="UP001320768"/>
    </source>
</evidence>
<accession>A0ABT1L4N1</accession>
<evidence type="ECO:0000256" key="1">
    <source>
        <dbReference type="ARBA" id="ARBA00022490"/>
    </source>
</evidence>
<sequence>MKKDFYELLGVDQNADDKTIKSAYKKLALKYHPDRLAGKGQDEIGNATKKFKAINEAYSVLSNKQKRQAYDSFGDPNASGHNPFEGFGGQDGFPGMDLNDILNNFFGGGGGGHAQPNFQGSDLGYTLSLSLEEAASGIEKEIAVHKKDKCQSCQGSGSSAGSKTSTCATCRGQGKVTMQQGFMAIQQLCPSCHGEGVTISNPCQKCKGKGCYSQNCKIKVRIPAGVDTGDRMRVSGKGDAGVRNAPSGDLYISINVKAHRFFERDGSDLHCKVPISFYHACVGGDLDVATLSSTVKLKIPPETQSGTALRLRGKGIKNVKTNRTGDIICHINTETPVKLTAEQKDLLKSFEHSIQENTQQPQLKSFFERIKTILN</sequence>
<evidence type="ECO:0000256" key="7">
    <source>
        <dbReference type="ARBA" id="ARBA00023016"/>
    </source>
</evidence>
<evidence type="ECO:0000256" key="8">
    <source>
        <dbReference type="ARBA" id="ARBA00023186"/>
    </source>
</evidence>
<dbReference type="InterPro" id="IPR001623">
    <property type="entry name" value="DnaJ_domain"/>
</dbReference>
<keyword evidence="6 9" id="KW-0862">Zinc</keyword>
<feature type="binding site" evidence="9">
    <location>
        <position position="189"/>
    </location>
    <ligand>
        <name>Zn(2+)</name>
        <dbReference type="ChEBI" id="CHEBI:29105"/>
        <label>2</label>
    </ligand>
</feature>
<dbReference type="EMBL" id="JAKUDN010000002">
    <property type="protein sequence ID" value="MCP8352054.1"/>
    <property type="molecule type" value="Genomic_DNA"/>
</dbReference>
<evidence type="ECO:0000256" key="4">
    <source>
        <dbReference type="ARBA" id="ARBA00022737"/>
    </source>
</evidence>
<evidence type="ECO:0000256" key="6">
    <source>
        <dbReference type="ARBA" id="ARBA00022833"/>
    </source>
</evidence>
<dbReference type="PANTHER" id="PTHR43096">
    <property type="entry name" value="DNAJ HOMOLOG 1, MITOCHONDRIAL-RELATED"/>
    <property type="match status" value="1"/>
</dbReference>
<protein>
    <recommendedName>
        <fullName evidence="9">Chaperone protein DnaJ</fullName>
    </recommendedName>
</protein>
<feature type="repeat" description="CXXCXGXG motif" evidence="9">
    <location>
        <begin position="150"/>
        <end position="157"/>
    </location>
</feature>
<evidence type="ECO:0000256" key="3">
    <source>
        <dbReference type="ARBA" id="ARBA00022723"/>
    </source>
</evidence>
<feature type="binding site" evidence="9">
    <location>
        <position position="150"/>
    </location>
    <ligand>
        <name>Zn(2+)</name>
        <dbReference type="ChEBI" id="CHEBI:29105"/>
        <label>1</label>
    </ligand>
</feature>
<keyword evidence="4 9" id="KW-0677">Repeat</keyword>
<dbReference type="SUPFAM" id="SSF49493">
    <property type="entry name" value="HSP40/DnaJ peptide-binding domain"/>
    <property type="match status" value="2"/>
</dbReference>
<feature type="repeat" description="CXXCXGXG motif" evidence="9">
    <location>
        <begin position="167"/>
        <end position="174"/>
    </location>
</feature>
<organism evidence="13 14">
    <name type="scientific">Candidatus Synchoanobacter obligatus</name>
    <dbReference type="NCBI Taxonomy" id="2919597"/>
    <lineage>
        <taxon>Bacteria</taxon>
        <taxon>Pseudomonadati</taxon>
        <taxon>Pseudomonadota</taxon>
        <taxon>Gammaproteobacteria</taxon>
        <taxon>Candidatus Comchoanobacterales</taxon>
        <taxon>Candidatus Comchoanobacteraceae</taxon>
        <taxon>Candidatus Synchoanobacter</taxon>
    </lineage>
</organism>
<dbReference type="PROSITE" id="PS50076">
    <property type="entry name" value="DNAJ_2"/>
    <property type="match status" value="1"/>
</dbReference>
<evidence type="ECO:0000259" key="12">
    <source>
        <dbReference type="PROSITE" id="PS51188"/>
    </source>
</evidence>
<dbReference type="Gene3D" id="2.10.230.10">
    <property type="entry name" value="Heat shock protein DnaJ, cysteine-rich domain"/>
    <property type="match status" value="1"/>
</dbReference>
<dbReference type="Pfam" id="PF01556">
    <property type="entry name" value="DnaJ_C"/>
    <property type="match status" value="1"/>
</dbReference>
<dbReference type="InterPro" id="IPR002939">
    <property type="entry name" value="DnaJ_C"/>
</dbReference>
<dbReference type="InterPro" id="IPR018253">
    <property type="entry name" value="DnaJ_domain_CS"/>
</dbReference>
<name>A0ABT1L4N1_9GAMM</name>
<dbReference type="Gene3D" id="1.10.287.110">
    <property type="entry name" value="DnaJ domain"/>
    <property type="match status" value="1"/>
</dbReference>
<evidence type="ECO:0000256" key="2">
    <source>
        <dbReference type="ARBA" id="ARBA00022705"/>
    </source>
</evidence>
<dbReference type="InterPro" id="IPR036410">
    <property type="entry name" value="HSP_DnaJ_Cys-rich_dom_sf"/>
</dbReference>
<keyword evidence="8 9" id="KW-0143">Chaperone</keyword>
<comment type="subcellular location">
    <subcellularLocation>
        <location evidence="9">Cytoplasm</location>
    </subcellularLocation>
</comment>
<feature type="binding site" evidence="9">
    <location>
        <position position="153"/>
    </location>
    <ligand>
        <name>Zn(2+)</name>
        <dbReference type="ChEBI" id="CHEBI:29105"/>
        <label>1</label>
    </ligand>
</feature>
<dbReference type="InterPro" id="IPR036869">
    <property type="entry name" value="J_dom_sf"/>
</dbReference>
<comment type="cofactor">
    <cofactor evidence="9">
        <name>Zn(2+)</name>
        <dbReference type="ChEBI" id="CHEBI:29105"/>
    </cofactor>
    <text evidence="9">Binds 2 Zn(2+) ions per monomer.</text>
</comment>
<dbReference type="NCBIfam" id="TIGR02349">
    <property type="entry name" value="DnaJ_bact"/>
    <property type="match status" value="1"/>
</dbReference>
<reference evidence="13 14" key="1">
    <citation type="journal article" date="2022" name="Nat. Microbiol.">
        <title>The microbiome of a bacterivorous marine choanoflagellate contains a resource-demanding obligate bacterial associate.</title>
        <authorList>
            <person name="Needham D.M."/>
            <person name="Poirier C."/>
            <person name="Bachy C."/>
            <person name="George E.E."/>
            <person name="Wilken S."/>
            <person name="Yung C.C.M."/>
            <person name="Limardo A.J."/>
            <person name="Morando M."/>
            <person name="Sudek L."/>
            <person name="Malmstrom R.R."/>
            <person name="Keeling P.J."/>
            <person name="Santoro A.E."/>
            <person name="Worden A.Z."/>
        </authorList>
    </citation>
    <scope>NUCLEOTIDE SEQUENCE [LARGE SCALE GENOMIC DNA]</scope>
    <source>
        <strain evidence="13 14">Comchoano-2</strain>
    </source>
</reference>
<feature type="domain" description="J" evidence="11">
    <location>
        <begin position="4"/>
        <end position="74"/>
    </location>
</feature>
<feature type="repeat" description="CXXCXGXG motif" evidence="9">
    <location>
        <begin position="189"/>
        <end position="196"/>
    </location>
</feature>
<dbReference type="PANTHER" id="PTHR43096:SF48">
    <property type="entry name" value="CHAPERONE PROTEIN DNAJ"/>
    <property type="match status" value="1"/>
</dbReference>
<dbReference type="Pfam" id="PF00684">
    <property type="entry name" value="DnaJ_CXXCXGXG"/>
    <property type="match status" value="1"/>
</dbReference>
<evidence type="ECO:0000256" key="10">
    <source>
        <dbReference type="PROSITE-ProRule" id="PRU00546"/>
    </source>
</evidence>
<comment type="function">
    <text evidence="9">Participates actively in the response to hyperosmotic and heat shock by preventing the aggregation of stress-denatured proteins and by disaggregating proteins, also in an autonomous, DnaK-independent fashion. Unfolded proteins bind initially to DnaJ; upon interaction with the DnaJ-bound protein, DnaK hydrolyzes its bound ATP, resulting in the formation of a stable complex. GrpE releases ADP from DnaK; ATP binding to DnaK triggers the release of the substrate protein, thus completing the reaction cycle. Several rounds of ATP-dependent interactions between DnaJ, DnaK and GrpE are required for fully efficient folding. Also involved, together with DnaK and GrpE, in the DNA replication of plasmids through activation of initiation proteins.</text>
</comment>
<feature type="binding site" evidence="9">
    <location>
        <position position="170"/>
    </location>
    <ligand>
        <name>Zn(2+)</name>
        <dbReference type="ChEBI" id="CHEBI:29105"/>
        <label>2</label>
    </ligand>
</feature>
<dbReference type="Pfam" id="PF00226">
    <property type="entry name" value="DnaJ"/>
    <property type="match status" value="1"/>
</dbReference>
<comment type="subunit">
    <text evidence="9">Homodimer.</text>
</comment>
<dbReference type="Proteomes" id="UP001320768">
    <property type="component" value="Unassembled WGS sequence"/>
</dbReference>
<feature type="domain" description="CR-type" evidence="12">
    <location>
        <begin position="137"/>
        <end position="215"/>
    </location>
</feature>
<dbReference type="HAMAP" id="MF_01152">
    <property type="entry name" value="DnaJ"/>
    <property type="match status" value="1"/>
</dbReference>
<dbReference type="PRINTS" id="PR00625">
    <property type="entry name" value="JDOMAIN"/>
</dbReference>
<evidence type="ECO:0000313" key="13">
    <source>
        <dbReference type="EMBL" id="MCP8352054.1"/>
    </source>
</evidence>
<keyword evidence="14" id="KW-1185">Reference proteome</keyword>
<evidence type="ECO:0000259" key="11">
    <source>
        <dbReference type="PROSITE" id="PS50076"/>
    </source>
</evidence>
<feature type="binding site" evidence="9">
    <location>
        <position position="203"/>
    </location>
    <ligand>
        <name>Zn(2+)</name>
        <dbReference type="ChEBI" id="CHEBI:29105"/>
        <label>1</label>
    </ligand>
</feature>
<keyword evidence="1 9" id="KW-0963">Cytoplasm</keyword>
<comment type="caution">
    <text evidence="13">The sequence shown here is derived from an EMBL/GenBank/DDBJ whole genome shotgun (WGS) entry which is preliminary data.</text>
</comment>
<dbReference type="NCBIfam" id="NF008035">
    <property type="entry name" value="PRK10767.1"/>
    <property type="match status" value="1"/>
</dbReference>
<proteinExistence type="inferred from homology"/>
<feature type="binding site" evidence="9">
    <location>
        <position position="206"/>
    </location>
    <ligand>
        <name>Zn(2+)</name>
        <dbReference type="ChEBI" id="CHEBI:29105"/>
        <label>1</label>
    </ligand>
</feature>
<keyword evidence="5 9" id="KW-0863">Zinc-finger</keyword>
<dbReference type="CDD" id="cd10747">
    <property type="entry name" value="DnaJ_C"/>
    <property type="match status" value="1"/>
</dbReference>
<feature type="repeat" description="CXXCXGXG motif" evidence="9">
    <location>
        <begin position="203"/>
        <end position="210"/>
    </location>
</feature>
<dbReference type="RefSeq" id="WP_258569164.1">
    <property type="nucleotide sequence ID" value="NZ_JAKUDN010000002.1"/>
</dbReference>
<evidence type="ECO:0000256" key="9">
    <source>
        <dbReference type="HAMAP-Rule" id="MF_01152"/>
    </source>
</evidence>
<dbReference type="SMART" id="SM00271">
    <property type="entry name" value="DnaJ"/>
    <property type="match status" value="1"/>
</dbReference>
<keyword evidence="3 9" id="KW-0479">Metal-binding</keyword>
<dbReference type="SUPFAM" id="SSF57938">
    <property type="entry name" value="DnaJ/Hsp40 cysteine-rich domain"/>
    <property type="match status" value="1"/>
</dbReference>
<dbReference type="GO" id="GO:0016491">
    <property type="term" value="F:oxidoreductase activity"/>
    <property type="evidence" value="ECO:0007669"/>
    <property type="project" value="UniProtKB-KW"/>
</dbReference>
<keyword evidence="13" id="KW-0560">Oxidoreductase</keyword>
<feature type="binding site" evidence="9">
    <location>
        <position position="167"/>
    </location>
    <ligand>
        <name>Zn(2+)</name>
        <dbReference type="ChEBI" id="CHEBI:29105"/>
        <label>2</label>
    </ligand>
</feature>
<dbReference type="Gene3D" id="2.60.260.20">
    <property type="entry name" value="Urease metallochaperone UreE, N-terminal domain"/>
    <property type="match status" value="2"/>
</dbReference>
<feature type="zinc finger region" description="CR-type" evidence="10">
    <location>
        <begin position="137"/>
        <end position="215"/>
    </location>
</feature>